<proteinExistence type="inferred from homology"/>
<feature type="transmembrane region" description="Helical" evidence="6">
    <location>
        <begin position="286"/>
        <end position="312"/>
    </location>
</feature>
<organism evidence="7 8">
    <name type="scientific">Babesia ovis</name>
    <dbReference type="NCBI Taxonomy" id="5869"/>
    <lineage>
        <taxon>Eukaryota</taxon>
        <taxon>Sar</taxon>
        <taxon>Alveolata</taxon>
        <taxon>Apicomplexa</taxon>
        <taxon>Aconoidasida</taxon>
        <taxon>Piroplasmida</taxon>
        <taxon>Babesiidae</taxon>
        <taxon>Babesia</taxon>
    </lineage>
</organism>
<comment type="subcellular location">
    <subcellularLocation>
        <location evidence="1">Membrane</location>
    </subcellularLocation>
</comment>
<dbReference type="InterPro" id="IPR043130">
    <property type="entry name" value="CDP-OH_PTrfase_TM_dom"/>
</dbReference>
<evidence type="ECO:0000256" key="4">
    <source>
        <dbReference type="ARBA" id="ARBA00023136"/>
    </source>
</evidence>
<comment type="similarity">
    <text evidence="2 5">Belongs to the CDP-alcohol phosphatidyltransferase class-I family.</text>
</comment>
<dbReference type="PROSITE" id="PS00379">
    <property type="entry name" value="CDP_ALCOHOL_P_TRANSF"/>
    <property type="match status" value="1"/>
</dbReference>
<feature type="transmembrane region" description="Helical" evidence="6">
    <location>
        <begin position="176"/>
        <end position="197"/>
    </location>
</feature>
<dbReference type="GO" id="GO:0016020">
    <property type="term" value="C:membrane"/>
    <property type="evidence" value="ECO:0007669"/>
    <property type="project" value="UniProtKB-SubCell"/>
</dbReference>
<dbReference type="InterPro" id="IPR048254">
    <property type="entry name" value="CDP_ALCOHOL_P_TRANSF_CS"/>
</dbReference>
<accession>A0A9W5WUX2</accession>
<comment type="caution">
    <text evidence="7">The sequence shown here is derived from an EMBL/GenBank/DDBJ whole genome shotgun (WGS) entry which is preliminary data.</text>
</comment>
<evidence type="ECO:0000256" key="2">
    <source>
        <dbReference type="ARBA" id="ARBA00010441"/>
    </source>
</evidence>
<dbReference type="PANTHER" id="PTHR10414">
    <property type="entry name" value="ETHANOLAMINEPHOSPHOTRANSFERASE"/>
    <property type="match status" value="1"/>
</dbReference>
<keyword evidence="3 5" id="KW-0808">Transferase</keyword>
<feature type="transmembrane region" description="Helical" evidence="6">
    <location>
        <begin position="319"/>
        <end position="336"/>
    </location>
</feature>
<dbReference type="PANTHER" id="PTHR10414:SF37">
    <property type="entry name" value="BB IN A BOXCAR, ISOFORM C"/>
    <property type="match status" value="1"/>
</dbReference>
<feature type="transmembrane region" description="Helical" evidence="6">
    <location>
        <begin position="232"/>
        <end position="253"/>
    </location>
</feature>
<evidence type="ECO:0000256" key="3">
    <source>
        <dbReference type="ARBA" id="ARBA00022679"/>
    </source>
</evidence>
<dbReference type="GO" id="GO:0008654">
    <property type="term" value="P:phospholipid biosynthetic process"/>
    <property type="evidence" value="ECO:0007669"/>
    <property type="project" value="InterPro"/>
</dbReference>
<gene>
    <name evidence="7" type="ORF">BaOVIS_017030</name>
</gene>
<dbReference type="Pfam" id="PF01066">
    <property type="entry name" value="CDP-OH_P_transf"/>
    <property type="match status" value="1"/>
</dbReference>
<evidence type="ECO:0000313" key="8">
    <source>
        <dbReference type="Proteomes" id="UP001057455"/>
    </source>
</evidence>
<reference evidence="7" key="1">
    <citation type="submission" date="2019-12" db="EMBL/GenBank/DDBJ databases">
        <title>Genome sequence of Babesia ovis.</title>
        <authorList>
            <person name="Yamagishi J."/>
            <person name="Sevinc F."/>
            <person name="Xuan X."/>
        </authorList>
    </citation>
    <scope>NUCLEOTIDE SEQUENCE</scope>
    <source>
        <strain evidence="7">Selcuk</strain>
    </source>
</reference>
<name>A0A9W5WUX2_BABOV</name>
<protein>
    <submittedName>
        <fullName evidence="7">CDP-alcohol phosphatidyltransferase superfamily protein</fullName>
    </submittedName>
</protein>
<feature type="transmembrane region" description="Helical" evidence="6">
    <location>
        <begin position="84"/>
        <end position="102"/>
    </location>
</feature>
<dbReference type="GO" id="GO:0016780">
    <property type="term" value="F:phosphotransferase activity, for other substituted phosphate groups"/>
    <property type="evidence" value="ECO:0007669"/>
    <property type="project" value="InterPro"/>
</dbReference>
<sequence length="401" mass="45274">MENLMRMIPKGNLHHLKNYKFHSGSSTPLDNLFNCIWWNPVSHLIPRFVSPNILTLTGALCLTVMNYCIFAYVPGLDSSKAPEWLPLVMALAIFLYMTLDGVDGKQARKLGISSPLGQLLDHGIDAVISVFYPYMCVTLFPGGYTYSTLLLFCSPPIHVLCTVWREKEFATFFHTNGVVGVTETNFLTICLHLLHYYTRPHMYKKLGALFGKHAAVQFVSRFFPRVADLYTALLYIIIAVAYTEEICGIIGLIRASKHRARFLVFICSSIIQVFSGYYMVLVLPPAFKVLGCLFASTMCTVICVNNIICLLAHTPLRSFHLALVPHYLLIIHYFGVDLLRNYGYKLMPLSTTDLRKLLLVITVYGFGCILYIFAKTISEIMDYLKIPLLTVPTKGVRHKAS</sequence>
<keyword evidence="4 6" id="KW-0472">Membrane</keyword>
<feature type="transmembrane region" description="Helical" evidence="6">
    <location>
        <begin position="53"/>
        <end position="72"/>
    </location>
</feature>
<dbReference type="InterPro" id="IPR014472">
    <property type="entry name" value="CHOPT"/>
</dbReference>
<evidence type="ECO:0000256" key="1">
    <source>
        <dbReference type="ARBA" id="ARBA00004370"/>
    </source>
</evidence>
<evidence type="ECO:0000313" key="7">
    <source>
        <dbReference type="EMBL" id="GFE54299.1"/>
    </source>
</evidence>
<dbReference type="InterPro" id="IPR000462">
    <property type="entry name" value="CDP-OH_P_trans"/>
</dbReference>
<dbReference type="Gene3D" id="1.20.120.1760">
    <property type="match status" value="1"/>
</dbReference>
<dbReference type="Proteomes" id="UP001057455">
    <property type="component" value="Unassembled WGS sequence"/>
</dbReference>
<dbReference type="EMBL" id="BLIY01000014">
    <property type="protein sequence ID" value="GFE54299.1"/>
    <property type="molecule type" value="Genomic_DNA"/>
</dbReference>
<feature type="transmembrane region" description="Helical" evidence="6">
    <location>
        <begin position="260"/>
        <end position="280"/>
    </location>
</feature>
<evidence type="ECO:0000256" key="6">
    <source>
        <dbReference type="SAM" id="Phobius"/>
    </source>
</evidence>
<dbReference type="PIRSF" id="PIRSF015665">
    <property type="entry name" value="CHOPT"/>
    <property type="match status" value="1"/>
</dbReference>
<keyword evidence="6" id="KW-0812">Transmembrane</keyword>
<keyword evidence="8" id="KW-1185">Reference proteome</keyword>
<feature type="transmembrane region" description="Helical" evidence="6">
    <location>
        <begin position="356"/>
        <end position="374"/>
    </location>
</feature>
<dbReference type="AlphaFoldDB" id="A0A9W5WUX2"/>
<dbReference type="OrthoDB" id="196717at2759"/>
<keyword evidence="6" id="KW-1133">Transmembrane helix</keyword>
<evidence type="ECO:0000256" key="5">
    <source>
        <dbReference type="RuleBase" id="RU003750"/>
    </source>
</evidence>